<keyword evidence="2" id="KW-1185">Reference proteome</keyword>
<sequence>MSRPHADFVSARLRLWQRRVKETAGLVVLPEVGTAQAGLVPVLDQLVAVHNLTSGLVSDLRQTAESSLAGTDVGRQYLSRLAAALAHSSRAASHLSTAVTGLADAHRLTSHPRGGEPVESRLNATLGHSAALRSLNRALHAVTTPDDPLAGAVPLSVLAAEHGRAPDTGGPHLTRRRP</sequence>
<name>A0ABX1C3V0_9ACTN</name>
<dbReference type="EMBL" id="JAATEN010000023">
    <property type="protein sequence ID" value="NJQ03335.1"/>
    <property type="molecule type" value="Genomic_DNA"/>
</dbReference>
<protein>
    <submittedName>
        <fullName evidence="1">Uncharacterized protein</fullName>
    </submittedName>
</protein>
<dbReference type="Proteomes" id="UP000695264">
    <property type="component" value="Unassembled WGS sequence"/>
</dbReference>
<comment type="caution">
    <text evidence="1">The sequence shown here is derived from an EMBL/GenBank/DDBJ whole genome shotgun (WGS) entry which is preliminary data.</text>
</comment>
<reference evidence="1 2" key="1">
    <citation type="submission" date="2020-03" db="EMBL/GenBank/DDBJ databases">
        <title>WGS of actinomycetes isolated from Thailand.</title>
        <authorList>
            <person name="Thawai C."/>
        </authorList>
    </citation>
    <scope>NUCLEOTIDE SEQUENCE [LARGE SCALE GENOMIC DNA]</scope>
    <source>
        <strain evidence="1 2">PLAI 1-29</strain>
    </source>
</reference>
<evidence type="ECO:0000313" key="1">
    <source>
        <dbReference type="EMBL" id="NJQ03335.1"/>
    </source>
</evidence>
<accession>A0ABX1C3V0</accession>
<proteinExistence type="predicted"/>
<evidence type="ECO:0000313" key="2">
    <source>
        <dbReference type="Proteomes" id="UP000695264"/>
    </source>
</evidence>
<gene>
    <name evidence="1" type="ORF">HCK00_23095</name>
</gene>
<organism evidence="1 2">
    <name type="scientific">Streptomyces zingiberis</name>
    <dbReference type="NCBI Taxonomy" id="2053010"/>
    <lineage>
        <taxon>Bacteria</taxon>
        <taxon>Bacillati</taxon>
        <taxon>Actinomycetota</taxon>
        <taxon>Actinomycetes</taxon>
        <taxon>Kitasatosporales</taxon>
        <taxon>Streptomycetaceae</taxon>
        <taxon>Streptomyces</taxon>
    </lineage>
</organism>